<keyword evidence="11" id="KW-0028">Amino-acid biosynthesis</keyword>
<comment type="subunit">
    <text evidence="4 11">Homodimer.</text>
</comment>
<comment type="similarity">
    <text evidence="3 11">Belongs to the SHMT family.</text>
</comment>
<dbReference type="EC" id="2.1.2.1" evidence="11"/>
<dbReference type="GO" id="GO:0008168">
    <property type="term" value="F:methyltransferase activity"/>
    <property type="evidence" value="ECO:0007669"/>
    <property type="project" value="UniProtKB-KW"/>
</dbReference>
<dbReference type="Gene3D" id="3.40.640.10">
    <property type="entry name" value="Type I PLP-dependent aspartate aminotransferase-like (Major domain)"/>
    <property type="match status" value="1"/>
</dbReference>
<feature type="binding site" evidence="11">
    <location>
        <begin position="147"/>
        <end position="149"/>
    </location>
    <ligand>
        <name>(6S)-5,6,7,8-tetrahydrofolate</name>
        <dbReference type="ChEBI" id="CHEBI:57453"/>
    </ligand>
</feature>
<dbReference type="PIRSF" id="PIRSF000412">
    <property type="entry name" value="SHMT"/>
    <property type="match status" value="1"/>
</dbReference>
<sequence>MMRPAPAPLRAPEGPVSGVAPAAAFFAAGLAEADPDLAAAVAQELARQQDGIELIASENIVSKAVLEAQGSVLTNKYAEGYPGRRYYGGCEAVDVAERLAIERACALFGCGFANVQPHSGAQANQAVFLALLQPGDAFMGLDLAAGGHLTHGSPANLSGKWFRPVPYTVRREDQRIDMEEVARIARESRPKLIIAGGSAYARHWDFARFRQIADEVGAYFMVDMAHFAGLVAGGAHPSPFPHAHVVTTTTHKTLRGPRGGMILTNDEALAKRFNSAVFPGLQGGPLMHVIAAKAVAFGEALRPEFRAYAAAVVANAQALAEELKAQGLDLVTGGTDNHLLLVDLRPKRLTGKVAEAALNRAHLTCNKNAIPFDPEKPMVTSGVRLGSPAGTTRGFGVAEFRQIGRLIGEVLDGAVAASNADGVNAAVEAAVKAKVLELCRRFPVYPG</sequence>
<dbReference type="FunFam" id="3.40.640.10:FF:000001">
    <property type="entry name" value="Serine hydroxymethyltransferase"/>
    <property type="match status" value="1"/>
</dbReference>
<keyword evidence="8 11" id="KW-0663">Pyridoxal phosphate</keyword>
<evidence type="ECO:0000256" key="10">
    <source>
        <dbReference type="ARBA" id="ARBA00057572"/>
    </source>
</evidence>
<evidence type="ECO:0000256" key="7">
    <source>
        <dbReference type="ARBA" id="ARBA00022679"/>
    </source>
</evidence>
<dbReference type="GO" id="GO:0005829">
    <property type="term" value="C:cytosol"/>
    <property type="evidence" value="ECO:0007669"/>
    <property type="project" value="TreeGrafter"/>
</dbReference>
<organism evidence="14 15">
    <name type="scientific">Neoroseomonas alkaliterrae</name>
    <dbReference type="NCBI Taxonomy" id="1452450"/>
    <lineage>
        <taxon>Bacteria</taxon>
        <taxon>Pseudomonadati</taxon>
        <taxon>Pseudomonadota</taxon>
        <taxon>Alphaproteobacteria</taxon>
        <taxon>Acetobacterales</taxon>
        <taxon>Acetobacteraceae</taxon>
        <taxon>Neoroseomonas</taxon>
    </lineage>
</organism>
<dbReference type="Proteomes" id="UP000562254">
    <property type="component" value="Unassembled WGS sequence"/>
</dbReference>
<dbReference type="UniPathway" id="UPA00193"/>
<keyword evidence="15" id="KW-1185">Reference proteome</keyword>
<comment type="pathway">
    <text evidence="11">One-carbon metabolism; tetrahydrofolate interconversion.</text>
</comment>
<dbReference type="GO" id="GO:0030170">
    <property type="term" value="F:pyridoxal phosphate binding"/>
    <property type="evidence" value="ECO:0007669"/>
    <property type="project" value="UniProtKB-UniRule"/>
</dbReference>
<comment type="caution">
    <text evidence="11">Lacks conserved residue(s) required for the propagation of feature annotation.</text>
</comment>
<comment type="function">
    <text evidence="10">Catalyzes the reversible interconversion of alpha-methyl-L-serine to D-alanine with tetrahydrofolate (THF) serving as the one-carbon carrier. Cannot use alpha-methyl-D-serine, L-serine, D-serine or L-alanine.</text>
</comment>
<feature type="binding site" evidence="11">
    <location>
        <position position="267"/>
    </location>
    <ligand>
        <name>(6S)-5,6,7,8-tetrahydrofolate</name>
        <dbReference type="ChEBI" id="CHEBI:57453"/>
    </ligand>
</feature>
<evidence type="ECO:0000256" key="2">
    <source>
        <dbReference type="ARBA" id="ARBA00004496"/>
    </source>
</evidence>
<feature type="domain" description="Serine hydroxymethyltransferase-like" evidence="13">
    <location>
        <begin position="30"/>
        <end position="407"/>
    </location>
</feature>
<dbReference type="InterPro" id="IPR039429">
    <property type="entry name" value="SHMT-like_dom"/>
</dbReference>
<accession>A0A840XSM3</accession>
<gene>
    <name evidence="11" type="primary">glyA</name>
    <name evidence="14" type="ORF">FHS88_001794</name>
</gene>
<comment type="catalytic activity">
    <reaction evidence="9">
        <text>(6R)-5,10-methylene-5,6,7,8-tetrahydrofolate + D-alanine + H2O = 2-methylserine + (6S)-5,6,7,8-tetrahydrofolate</text>
        <dbReference type="Rhea" id="RHEA:10064"/>
        <dbReference type="ChEBI" id="CHEBI:15377"/>
        <dbReference type="ChEBI" id="CHEBI:15636"/>
        <dbReference type="ChEBI" id="CHEBI:57416"/>
        <dbReference type="ChEBI" id="CHEBI:57453"/>
        <dbReference type="ChEBI" id="CHEBI:58275"/>
        <dbReference type="EC" id="2.1.2.7"/>
    </reaction>
</comment>
<evidence type="ECO:0000256" key="4">
    <source>
        <dbReference type="ARBA" id="ARBA00011738"/>
    </source>
</evidence>
<evidence type="ECO:0000256" key="11">
    <source>
        <dbReference type="HAMAP-Rule" id="MF_00051"/>
    </source>
</evidence>
<evidence type="ECO:0000256" key="6">
    <source>
        <dbReference type="ARBA" id="ARBA00022563"/>
    </source>
</evidence>
<keyword evidence="14" id="KW-0489">Methyltransferase</keyword>
<dbReference type="GO" id="GO:0004372">
    <property type="term" value="F:glycine hydroxymethyltransferase activity"/>
    <property type="evidence" value="ECO:0007669"/>
    <property type="project" value="UniProtKB-UniRule"/>
</dbReference>
<comment type="catalytic activity">
    <reaction evidence="11">
        <text>(6R)-5,10-methylene-5,6,7,8-tetrahydrofolate + glycine + H2O = (6S)-5,6,7,8-tetrahydrofolate + L-serine</text>
        <dbReference type="Rhea" id="RHEA:15481"/>
        <dbReference type="ChEBI" id="CHEBI:15377"/>
        <dbReference type="ChEBI" id="CHEBI:15636"/>
        <dbReference type="ChEBI" id="CHEBI:33384"/>
        <dbReference type="ChEBI" id="CHEBI:57305"/>
        <dbReference type="ChEBI" id="CHEBI:57453"/>
        <dbReference type="EC" id="2.1.2.1"/>
    </reaction>
</comment>
<dbReference type="PANTHER" id="PTHR11680:SF35">
    <property type="entry name" value="SERINE HYDROXYMETHYLTRANSFERASE 1"/>
    <property type="match status" value="1"/>
</dbReference>
<dbReference type="InterPro" id="IPR001085">
    <property type="entry name" value="Ser_HO-MeTrfase"/>
</dbReference>
<dbReference type="InterPro" id="IPR015424">
    <property type="entry name" value="PyrdxlP-dep_Trfase"/>
</dbReference>
<evidence type="ECO:0000259" key="13">
    <source>
        <dbReference type="Pfam" id="PF00464"/>
    </source>
</evidence>
<comment type="subcellular location">
    <subcellularLocation>
        <location evidence="2 11">Cytoplasm</location>
    </subcellularLocation>
</comment>
<dbReference type="GO" id="GO:0035999">
    <property type="term" value="P:tetrahydrofolate interconversion"/>
    <property type="evidence" value="ECO:0007669"/>
    <property type="project" value="UniProtKB-UniRule"/>
</dbReference>
<evidence type="ECO:0000256" key="12">
    <source>
        <dbReference type="PIRSR" id="PIRSR000412-50"/>
    </source>
</evidence>
<dbReference type="PROSITE" id="PS00096">
    <property type="entry name" value="SHMT"/>
    <property type="match status" value="1"/>
</dbReference>
<feature type="modified residue" description="N6-(pyridoxal phosphate)lysine" evidence="11 12">
    <location>
        <position position="252"/>
    </location>
</feature>
<protein>
    <recommendedName>
        <fullName evidence="11">Serine hydroxymethyltransferase</fullName>
        <shortName evidence="11">SHMT</shortName>
        <shortName evidence="11">Serine methylase</shortName>
        <ecNumber evidence="11">2.1.2.1</ecNumber>
    </recommendedName>
</protein>
<keyword evidence="7 11" id="KW-0808">Transferase</keyword>
<comment type="pathway">
    <text evidence="11">Amino-acid biosynthesis; glycine biosynthesis; glycine from L-serine: step 1/1.</text>
</comment>
<evidence type="ECO:0000256" key="8">
    <source>
        <dbReference type="ARBA" id="ARBA00022898"/>
    </source>
</evidence>
<name>A0A840XSM3_9PROT</name>
<dbReference type="UniPathway" id="UPA00288">
    <property type="reaction ID" value="UER01023"/>
</dbReference>
<dbReference type="InterPro" id="IPR015422">
    <property type="entry name" value="PyrdxlP-dep_Trfase_small"/>
</dbReference>
<dbReference type="PANTHER" id="PTHR11680">
    <property type="entry name" value="SERINE HYDROXYMETHYLTRANSFERASE"/>
    <property type="match status" value="1"/>
</dbReference>
<dbReference type="GO" id="GO:0050413">
    <property type="term" value="F:D-alanine 2-hydroxymethyltransferase activity"/>
    <property type="evidence" value="ECO:0007669"/>
    <property type="project" value="UniProtKB-EC"/>
</dbReference>
<dbReference type="NCBIfam" id="NF000586">
    <property type="entry name" value="PRK00011.1"/>
    <property type="match status" value="1"/>
</dbReference>
<feature type="site" description="Plays an important role in substrate specificity" evidence="11">
    <location>
        <position position="251"/>
    </location>
</feature>
<dbReference type="AlphaFoldDB" id="A0A840XSM3"/>
<evidence type="ECO:0000256" key="9">
    <source>
        <dbReference type="ARBA" id="ARBA00051216"/>
    </source>
</evidence>
<evidence type="ECO:0000256" key="1">
    <source>
        <dbReference type="ARBA" id="ARBA00001933"/>
    </source>
</evidence>
<dbReference type="Gene3D" id="3.90.1150.10">
    <property type="entry name" value="Aspartate Aminotransferase, domain 1"/>
    <property type="match status" value="1"/>
</dbReference>
<evidence type="ECO:0000313" key="14">
    <source>
        <dbReference type="EMBL" id="MBB5689669.1"/>
    </source>
</evidence>
<dbReference type="GO" id="GO:0032259">
    <property type="term" value="P:methylation"/>
    <property type="evidence" value="ECO:0007669"/>
    <property type="project" value="UniProtKB-KW"/>
</dbReference>
<dbReference type="HAMAP" id="MF_00051">
    <property type="entry name" value="SHMT"/>
    <property type="match status" value="1"/>
</dbReference>
<keyword evidence="5 11" id="KW-0963">Cytoplasm</keyword>
<comment type="caution">
    <text evidence="14">The sequence shown here is derived from an EMBL/GenBank/DDBJ whole genome shotgun (WGS) entry which is preliminary data.</text>
</comment>
<dbReference type="Pfam" id="PF00464">
    <property type="entry name" value="SHMT"/>
    <property type="match status" value="1"/>
</dbReference>
<comment type="function">
    <text evidence="11">Catalyzes the reversible interconversion of serine and glycine with tetrahydrofolate (THF) serving as the one-carbon carrier. This reaction serves as the major source of one-carbon groups required for the biosynthesis of purines, thymidylate, methionine, and other important biomolecules. Also exhibits THF-independent aldolase activity toward beta-hydroxyamino acids, producing glycine and aldehydes, via a retro-aldol mechanism.</text>
</comment>
<evidence type="ECO:0000256" key="5">
    <source>
        <dbReference type="ARBA" id="ARBA00022490"/>
    </source>
</evidence>
<feature type="binding site" evidence="11">
    <location>
        <position position="143"/>
    </location>
    <ligand>
        <name>(6S)-5,6,7,8-tetrahydrofolate</name>
        <dbReference type="ChEBI" id="CHEBI:57453"/>
    </ligand>
</feature>
<dbReference type="CDD" id="cd00378">
    <property type="entry name" value="SHMT"/>
    <property type="match status" value="1"/>
</dbReference>
<keyword evidence="6 11" id="KW-0554">One-carbon metabolism</keyword>
<proteinExistence type="inferred from homology"/>
<dbReference type="InterPro" id="IPR015421">
    <property type="entry name" value="PyrdxlP-dep_Trfase_major"/>
</dbReference>
<dbReference type="InterPro" id="IPR049943">
    <property type="entry name" value="Ser_HO-MeTrfase-like"/>
</dbReference>
<evidence type="ECO:0000313" key="15">
    <source>
        <dbReference type="Proteomes" id="UP000562254"/>
    </source>
</evidence>
<dbReference type="SUPFAM" id="SSF53383">
    <property type="entry name" value="PLP-dependent transferases"/>
    <property type="match status" value="1"/>
</dbReference>
<dbReference type="EMBL" id="JACIJE010000004">
    <property type="protein sequence ID" value="MBB5689669.1"/>
    <property type="molecule type" value="Genomic_DNA"/>
</dbReference>
<evidence type="ECO:0000256" key="3">
    <source>
        <dbReference type="ARBA" id="ARBA00006376"/>
    </source>
</evidence>
<dbReference type="InterPro" id="IPR019798">
    <property type="entry name" value="Ser_HO-MeTrfase_PLP_BS"/>
</dbReference>
<reference evidence="14 15" key="1">
    <citation type="submission" date="2020-08" db="EMBL/GenBank/DDBJ databases">
        <title>Genomic Encyclopedia of Type Strains, Phase IV (KMG-IV): sequencing the most valuable type-strain genomes for metagenomic binning, comparative biology and taxonomic classification.</title>
        <authorList>
            <person name="Goeker M."/>
        </authorList>
    </citation>
    <scope>NUCLEOTIDE SEQUENCE [LARGE SCALE GENOMIC DNA]</scope>
    <source>
        <strain evidence="14 15">DSM 25895</strain>
    </source>
</reference>
<dbReference type="GO" id="GO:0019264">
    <property type="term" value="P:glycine biosynthetic process from serine"/>
    <property type="evidence" value="ECO:0007669"/>
    <property type="project" value="UniProtKB-UniRule"/>
</dbReference>
<comment type="cofactor">
    <cofactor evidence="1 11 12">
        <name>pyridoxal 5'-phosphate</name>
        <dbReference type="ChEBI" id="CHEBI:597326"/>
    </cofactor>
</comment>